<sequence length="62" mass="6903">TSRNDVIFAGGSPTAVSLVDKDNASDKWIWRPNIKEGFTVKWAYNILAQAEQVVPVELNKIT</sequence>
<evidence type="ECO:0000313" key="2">
    <source>
        <dbReference type="Proteomes" id="UP000265520"/>
    </source>
</evidence>
<organism evidence="1 2">
    <name type="scientific">Trifolium medium</name>
    <dbReference type="NCBI Taxonomy" id="97028"/>
    <lineage>
        <taxon>Eukaryota</taxon>
        <taxon>Viridiplantae</taxon>
        <taxon>Streptophyta</taxon>
        <taxon>Embryophyta</taxon>
        <taxon>Tracheophyta</taxon>
        <taxon>Spermatophyta</taxon>
        <taxon>Magnoliopsida</taxon>
        <taxon>eudicotyledons</taxon>
        <taxon>Gunneridae</taxon>
        <taxon>Pentapetalae</taxon>
        <taxon>rosids</taxon>
        <taxon>fabids</taxon>
        <taxon>Fabales</taxon>
        <taxon>Fabaceae</taxon>
        <taxon>Papilionoideae</taxon>
        <taxon>50 kb inversion clade</taxon>
        <taxon>NPAAA clade</taxon>
        <taxon>Hologalegina</taxon>
        <taxon>IRL clade</taxon>
        <taxon>Trifolieae</taxon>
        <taxon>Trifolium</taxon>
    </lineage>
</organism>
<dbReference type="Proteomes" id="UP000265520">
    <property type="component" value="Unassembled WGS sequence"/>
</dbReference>
<dbReference type="EMBL" id="LXQA010133262">
    <property type="protein sequence ID" value="MCI22947.1"/>
    <property type="molecule type" value="Genomic_DNA"/>
</dbReference>
<dbReference type="AlphaFoldDB" id="A0A392QGD6"/>
<reference evidence="1 2" key="1">
    <citation type="journal article" date="2018" name="Front. Plant Sci.">
        <title>Red Clover (Trifolium pratense) and Zigzag Clover (T. medium) - A Picture of Genomic Similarities and Differences.</title>
        <authorList>
            <person name="Dluhosova J."/>
            <person name="Istvanek J."/>
            <person name="Nedelnik J."/>
            <person name="Repkova J."/>
        </authorList>
    </citation>
    <scope>NUCLEOTIDE SEQUENCE [LARGE SCALE GENOMIC DNA]</scope>
    <source>
        <strain evidence="2">cv. 10/8</strain>
        <tissue evidence="1">Leaf</tissue>
    </source>
</reference>
<name>A0A392QGD6_9FABA</name>
<comment type="caution">
    <text evidence="1">The sequence shown here is derived from an EMBL/GenBank/DDBJ whole genome shotgun (WGS) entry which is preliminary data.</text>
</comment>
<protein>
    <submittedName>
        <fullName evidence="1">Uncharacterized protein</fullName>
    </submittedName>
</protein>
<feature type="non-terminal residue" evidence="1">
    <location>
        <position position="1"/>
    </location>
</feature>
<keyword evidence="2" id="KW-1185">Reference proteome</keyword>
<accession>A0A392QGD6</accession>
<proteinExistence type="predicted"/>
<evidence type="ECO:0000313" key="1">
    <source>
        <dbReference type="EMBL" id="MCI22947.1"/>
    </source>
</evidence>